<accession>A0A3E4V6T0</accession>
<evidence type="ECO:0000259" key="1">
    <source>
        <dbReference type="Pfam" id="PF13936"/>
    </source>
</evidence>
<evidence type="ECO:0000313" key="3">
    <source>
        <dbReference type="Proteomes" id="UP000260808"/>
    </source>
</evidence>
<dbReference type="InterPro" id="IPR025246">
    <property type="entry name" value="IS30-like_HTH"/>
</dbReference>
<dbReference type="Gene3D" id="1.10.10.60">
    <property type="entry name" value="Homeodomain-like"/>
    <property type="match status" value="1"/>
</dbReference>
<feature type="domain" description="Transposase IS30-like HTH" evidence="1">
    <location>
        <begin position="7"/>
        <end position="43"/>
    </location>
</feature>
<gene>
    <name evidence="2" type="ORF">DXC31_08110</name>
</gene>
<dbReference type="EMBL" id="QSSX01000015">
    <property type="protein sequence ID" value="RGM23230.1"/>
    <property type="molecule type" value="Genomic_DNA"/>
</dbReference>
<organism evidence="2 3">
    <name type="scientific">Mediterraneibacter gnavus</name>
    <name type="common">Ruminococcus gnavus</name>
    <dbReference type="NCBI Taxonomy" id="33038"/>
    <lineage>
        <taxon>Bacteria</taxon>
        <taxon>Bacillati</taxon>
        <taxon>Bacillota</taxon>
        <taxon>Clostridia</taxon>
        <taxon>Lachnospirales</taxon>
        <taxon>Lachnospiraceae</taxon>
        <taxon>Mediterraneibacter</taxon>
    </lineage>
</organism>
<reference evidence="2 3" key="1">
    <citation type="submission" date="2018-08" db="EMBL/GenBank/DDBJ databases">
        <title>A genome reference for cultivated species of the human gut microbiota.</title>
        <authorList>
            <person name="Zou Y."/>
            <person name="Xue W."/>
            <person name="Luo G."/>
        </authorList>
    </citation>
    <scope>NUCLEOTIDE SEQUENCE [LARGE SCALE GENOMIC DNA]</scope>
    <source>
        <strain evidence="2 3">TF01-20-2</strain>
    </source>
</reference>
<dbReference type="AlphaFoldDB" id="A0A3E4V6T0"/>
<protein>
    <recommendedName>
        <fullName evidence="1">Transposase IS30-like HTH domain-containing protein</fullName>
    </recommendedName>
</protein>
<proteinExistence type="predicted"/>
<dbReference type="Pfam" id="PF13936">
    <property type="entry name" value="HTH_38"/>
    <property type="match status" value="1"/>
</dbReference>
<comment type="caution">
    <text evidence="2">The sequence shown here is derived from an EMBL/GenBank/DDBJ whole genome shotgun (WGS) entry which is preliminary data.</text>
</comment>
<dbReference type="Proteomes" id="UP000260808">
    <property type="component" value="Unassembled WGS sequence"/>
</dbReference>
<name>A0A3E4V6T0_MEDGN</name>
<sequence length="85" mass="9886">MIKILYEHRKIIEEMYNSQVPLSRIAARINVARNTLYKELKRGGVTKPSDLYSADLAQENTVIRQIKRCRFHQIKTGLSEHLTMG</sequence>
<evidence type="ECO:0000313" key="2">
    <source>
        <dbReference type="EMBL" id="RGM23230.1"/>
    </source>
</evidence>